<dbReference type="InterPro" id="IPR046358">
    <property type="entry name" value="Flagellin_C"/>
</dbReference>
<dbReference type="Pfam" id="PF00700">
    <property type="entry name" value="Flagellin_C"/>
    <property type="match status" value="1"/>
</dbReference>
<protein>
    <recommendedName>
        <fullName evidence="2 4">Flagellin</fullName>
    </recommendedName>
</protein>
<comment type="function">
    <text evidence="4">Flagellin is the subunit protein which polymerizes to form the filaments of bacterial flagella.</text>
</comment>
<comment type="caution">
    <text evidence="7">The sequence shown here is derived from an EMBL/GenBank/DDBJ whole genome shotgun (WGS) entry which is preliminary data.</text>
</comment>
<evidence type="ECO:0000259" key="5">
    <source>
        <dbReference type="Pfam" id="PF00669"/>
    </source>
</evidence>
<evidence type="ECO:0000259" key="6">
    <source>
        <dbReference type="Pfam" id="PF00700"/>
    </source>
</evidence>
<dbReference type="PANTHER" id="PTHR42792">
    <property type="entry name" value="FLAGELLIN"/>
    <property type="match status" value="1"/>
</dbReference>
<dbReference type="InterPro" id="IPR001492">
    <property type="entry name" value="Flagellin"/>
</dbReference>
<comment type="subcellular location">
    <subcellularLocation>
        <location evidence="4">Secreted</location>
    </subcellularLocation>
    <subcellularLocation>
        <location evidence="4">Bacterial flagellum</location>
    </subcellularLocation>
</comment>
<feature type="domain" description="Flagellin N-terminal" evidence="5">
    <location>
        <begin position="3"/>
        <end position="136"/>
    </location>
</feature>
<feature type="domain" description="Flagellin C-terminal" evidence="6">
    <location>
        <begin position="202"/>
        <end position="286"/>
    </location>
</feature>
<dbReference type="PANTHER" id="PTHR42792:SF2">
    <property type="entry name" value="FLAGELLIN"/>
    <property type="match status" value="1"/>
</dbReference>
<evidence type="ECO:0000256" key="1">
    <source>
        <dbReference type="ARBA" id="ARBA00005709"/>
    </source>
</evidence>
<evidence type="ECO:0000256" key="2">
    <source>
        <dbReference type="ARBA" id="ARBA00020110"/>
    </source>
</evidence>
<keyword evidence="4" id="KW-0964">Secreted</keyword>
<dbReference type="InterPro" id="IPR042187">
    <property type="entry name" value="Flagellin_C_sub2"/>
</dbReference>
<keyword evidence="3 4" id="KW-0975">Bacterial flagellum</keyword>
<keyword evidence="7" id="KW-0282">Flagellum</keyword>
<comment type="similarity">
    <text evidence="1 4">Belongs to the bacterial flagellin family.</text>
</comment>
<dbReference type="SUPFAM" id="SSF64518">
    <property type="entry name" value="Phase 1 flagellin"/>
    <property type="match status" value="1"/>
</dbReference>
<dbReference type="AlphaFoldDB" id="A0A0A0ILP2"/>
<evidence type="ECO:0000256" key="3">
    <source>
        <dbReference type="ARBA" id="ARBA00023143"/>
    </source>
</evidence>
<evidence type="ECO:0000313" key="8">
    <source>
        <dbReference type="Proteomes" id="UP000030014"/>
    </source>
</evidence>
<dbReference type="InterPro" id="IPR001029">
    <property type="entry name" value="Flagellin_N"/>
</dbReference>
<name>A0A0A0ILP2_CLOBO</name>
<evidence type="ECO:0000256" key="4">
    <source>
        <dbReference type="RuleBase" id="RU362073"/>
    </source>
</evidence>
<sequence>MRINHNLASLNIYREHERVISRQSVVMNRISSGFKINSAKEDPNGIAASEKMRLQIRGLEMAQRNAQDGMSMMQTADGALNEVSSMIQRIRELTIQSGSTLSDSDKEKIQGEITQMVKGIDNIIDNSEFNGKNLLRAGKDSKVKYDNNNPKFEKMPVGANVGETVDIPFFDLSSSNLGDENKKLMDLKGTGLKDLGIDECLSVIDCSMATVTSIRSKYGSLSNRFEGTYNEVNEMHDTIVGTESKIRDTDIAESMMNLARDNILIEAGSAMMVQANKFPQDALRVLEGLK</sequence>
<gene>
    <name evidence="7" type="ORF">Z955_00170</name>
</gene>
<dbReference type="Gene3D" id="1.20.1330.10">
    <property type="entry name" value="f41 fragment of flagellin, N-terminal domain"/>
    <property type="match status" value="1"/>
</dbReference>
<dbReference type="Gene3D" id="6.10.10.10">
    <property type="entry name" value="Flagellar export chaperone, C-terminal domain"/>
    <property type="match status" value="1"/>
</dbReference>
<keyword evidence="7" id="KW-0966">Cell projection</keyword>
<organism evidence="7 8">
    <name type="scientific">Clostridium botulinum C/D str. DC5</name>
    <dbReference type="NCBI Taxonomy" id="1443128"/>
    <lineage>
        <taxon>Bacteria</taxon>
        <taxon>Bacillati</taxon>
        <taxon>Bacillota</taxon>
        <taxon>Clostridia</taxon>
        <taxon>Eubacteriales</taxon>
        <taxon>Clostridiaceae</taxon>
        <taxon>Clostridium</taxon>
    </lineage>
</organism>
<proteinExistence type="inferred from homology"/>
<dbReference type="GO" id="GO:0005198">
    <property type="term" value="F:structural molecule activity"/>
    <property type="evidence" value="ECO:0007669"/>
    <property type="project" value="UniProtKB-UniRule"/>
</dbReference>
<dbReference type="GO" id="GO:0009288">
    <property type="term" value="C:bacterial-type flagellum"/>
    <property type="evidence" value="ECO:0007669"/>
    <property type="project" value="UniProtKB-SubCell"/>
</dbReference>
<dbReference type="Pfam" id="PF00669">
    <property type="entry name" value="Flagellin_N"/>
    <property type="match status" value="1"/>
</dbReference>
<dbReference type="PRINTS" id="PR00207">
    <property type="entry name" value="FLAGELLIN"/>
</dbReference>
<reference evidence="7 8" key="1">
    <citation type="submission" date="2014-01" db="EMBL/GenBank/DDBJ databases">
        <title>Plasmidome dynamics in the species complex Clostridium novyi sensu lato converts strains of independent lineages into distinctly different pathogens.</title>
        <authorList>
            <person name="Skarin H."/>
            <person name="Segerman B."/>
        </authorList>
    </citation>
    <scope>NUCLEOTIDE SEQUENCE [LARGE SCALE GENOMIC DNA]</scope>
    <source>
        <strain evidence="7 8">DC5</strain>
    </source>
</reference>
<dbReference type="RefSeq" id="WP_039258876.1">
    <property type="nucleotide sequence ID" value="NZ_JDRY01000001.1"/>
</dbReference>
<keyword evidence="7" id="KW-0969">Cilium</keyword>
<dbReference type="EMBL" id="JDRY01000001">
    <property type="protein sequence ID" value="KGN01848.1"/>
    <property type="molecule type" value="Genomic_DNA"/>
</dbReference>
<evidence type="ECO:0000313" key="7">
    <source>
        <dbReference type="EMBL" id="KGN01848.1"/>
    </source>
</evidence>
<dbReference type="GO" id="GO:0005576">
    <property type="term" value="C:extracellular region"/>
    <property type="evidence" value="ECO:0007669"/>
    <property type="project" value="UniProtKB-SubCell"/>
</dbReference>
<dbReference type="Proteomes" id="UP000030014">
    <property type="component" value="Unassembled WGS sequence"/>
</dbReference>
<accession>A0A0A0ILP2</accession>